<evidence type="ECO:0000256" key="7">
    <source>
        <dbReference type="ARBA" id="ARBA00023244"/>
    </source>
</evidence>
<dbReference type="InterPro" id="IPR030656">
    <property type="entry name" value="ALAD_AS"/>
</dbReference>
<dbReference type="Pfam" id="PF00490">
    <property type="entry name" value="ALAD"/>
    <property type="match status" value="1"/>
</dbReference>
<dbReference type="EC" id="4.2.1.24" evidence="3"/>
<dbReference type="PANTHER" id="PTHR11458">
    <property type="entry name" value="DELTA-AMINOLEVULINIC ACID DEHYDRATASE"/>
    <property type="match status" value="1"/>
</dbReference>
<dbReference type="AlphaFoldDB" id="A0A382DWJ0"/>
<dbReference type="FunFam" id="3.20.20.70:FF:000019">
    <property type="entry name" value="Delta-aminolevulinic acid dehydratase"/>
    <property type="match status" value="1"/>
</dbReference>
<dbReference type="NCBIfam" id="NF006762">
    <property type="entry name" value="PRK09283.1"/>
    <property type="match status" value="1"/>
</dbReference>
<comment type="similarity">
    <text evidence="2">Belongs to the ALAD family.</text>
</comment>
<sequence>VTFRIDHRPRRNRQTASIRSMVRETRLHPSDFILPLFLVDGQKKQIPIESMPDCFRLSSDLVVKECQEAYQLGIPAVALFPSLPDSLKDRVASESTNPDGLLQRTICQIKGKVPEITIITDVAMDPYSIDGHDGLVQDGEILNDATLEILVRMAVSQAEAGADIVAPSDMMDGRVGVIRKGLDQHGYTRVGILAYSAKYASAFYGPFRDALNSEPRSGDKKTYQMDPANRREAVREILMDVDQGADMVMVKPAIIYLDVIAEIKARVNLPVVAYNVSGEYAMIKAANKLGWLDGEAAMVEMLTAIKRSGADIILTYFAKEMAELC</sequence>
<dbReference type="PROSITE" id="PS00169">
    <property type="entry name" value="D_ALA_DEHYDRATASE"/>
    <property type="match status" value="1"/>
</dbReference>
<evidence type="ECO:0000256" key="6">
    <source>
        <dbReference type="ARBA" id="ARBA00023239"/>
    </source>
</evidence>
<dbReference type="PRINTS" id="PR00144">
    <property type="entry name" value="DALDHYDRTASE"/>
</dbReference>
<evidence type="ECO:0000313" key="10">
    <source>
        <dbReference type="EMBL" id="SVB42768.1"/>
    </source>
</evidence>
<protein>
    <recommendedName>
        <fullName evidence="4">Delta-aminolevulinic acid dehydratase</fullName>
        <ecNumber evidence="3">4.2.1.24</ecNumber>
    </recommendedName>
    <alternativeName>
        <fullName evidence="8">Porphobilinogen synthase</fullName>
    </alternativeName>
</protein>
<evidence type="ECO:0000256" key="3">
    <source>
        <dbReference type="ARBA" id="ARBA00012053"/>
    </source>
</evidence>
<dbReference type="InterPro" id="IPR001731">
    <property type="entry name" value="ALAD"/>
</dbReference>
<organism evidence="10">
    <name type="scientific">marine metagenome</name>
    <dbReference type="NCBI Taxonomy" id="408172"/>
    <lineage>
        <taxon>unclassified sequences</taxon>
        <taxon>metagenomes</taxon>
        <taxon>ecological metagenomes</taxon>
    </lineage>
</organism>
<dbReference type="Gene3D" id="3.20.20.70">
    <property type="entry name" value="Aldolase class I"/>
    <property type="match status" value="1"/>
</dbReference>
<dbReference type="PANTHER" id="PTHR11458:SF0">
    <property type="entry name" value="DELTA-AMINOLEVULINIC ACID DEHYDRATASE"/>
    <property type="match status" value="1"/>
</dbReference>
<gene>
    <name evidence="10" type="ORF">METZ01_LOCUS195622</name>
</gene>
<dbReference type="SMART" id="SM01004">
    <property type="entry name" value="ALAD"/>
    <property type="match status" value="1"/>
</dbReference>
<dbReference type="SUPFAM" id="SSF51569">
    <property type="entry name" value="Aldolase"/>
    <property type="match status" value="1"/>
</dbReference>
<dbReference type="UniPathway" id="UPA00251">
    <property type="reaction ID" value="UER00318"/>
</dbReference>
<dbReference type="InterPro" id="IPR013785">
    <property type="entry name" value="Aldolase_TIM"/>
</dbReference>
<comment type="pathway">
    <text evidence="1">Porphyrin-containing compound metabolism; protoporphyrin-IX biosynthesis; coproporphyrinogen-III from 5-aminolevulinate: step 1/4.</text>
</comment>
<evidence type="ECO:0000256" key="2">
    <source>
        <dbReference type="ARBA" id="ARBA00008055"/>
    </source>
</evidence>
<feature type="non-terminal residue" evidence="10">
    <location>
        <position position="1"/>
    </location>
</feature>
<dbReference type="PIRSF" id="PIRSF001415">
    <property type="entry name" value="Porphbilin_synth"/>
    <property type="match status" value="1"/>
</dbReference>
<evidence type="ECO:0000256" key="4">
    <source>
        <dbReference type="ARBA" id="ARBA00020771"/>
    </source>
</evidence>
<reference evidence="10" key="1">
    <citation type="submission" date="2018-05" db="EMBL/GenBank/DDBJ databases">
        <authorList>
            <person name="Lanie J.A."/>
            <person name="Ng W.-L."/>
            <person name="Kazmierczak K.M."/>
            <person name="Andrzejewski T.M."/>
            <person name="Davidsen T.M."/>
            <person name="Wayne K.J."/>
            <person name="Tettelin H."/>
            <person name="Glass J.I."/>
            <person name="Rusch D."/>
            <person name="Podicherti R."/>
            <person name="Tsui H.-C.T."/>
            <person name="Winkler M.E."/>
        </authorList>
    </citation>
    <scope>NUCLEOTIDE SEQUENCE</scope>
</reference>
<evidence type="ECO:0000256" key="9">
    <source>
        <dbReference type="ARBA" id="ARBA00047651"/>
    </source>
</evidence>
<dbReference type="GO" id="GO:0006782">
    <property type="term" value="P:protoporphyrinogen IX biosynthetic process"/>
    <property type="evidence" value="ECO:0007669"/>
    <property type="project" value="UniProtKB-UniPathway"/>
</dbReference>
<evidence type="ECO:0000256" key="8">
    <source>
        <dbReference type="ARBA" id="ARBA00032837"/>
    </source>
</evidence>
<dbReference type="GO" id="GO:0008270">
    <property type="term" value="F:zinc ion binding"/>
    <property type="evidence" value="ECO:0007669"/>
    <property type="project" value="TreeGrafter"/>
</dbReference>
<evidence type="ECO:0000256" key="5">
    <source>
        <dbReference type="ARBA" id="ARBA00023133"/>
    </source>
</evidence>
<proteinExistence type="inferred from homology"/>
<dbReference type="GO" id="GO:0005829">
    <property type="term" value="C:cytosol"/>
    <property type="evidence" value="ECO:0007669"/>
    <property type="project" value="TreeGrafter"/>
</dbReference>
<accession>A0A382DWJ0</accession>
<dbReference type="GO" id="GO:0004655">
    <property type="term" value="F:porphobilinogen synthase activity"/>
    <property type="evidence" value="ECO:0007669"/>
    <property type="project" value="UniProtKB-EC"/>
</dbReference>
<comment type="catalytic activity">
    <reaction evidence="9">
        <text>2 5-aminolevulinate = porphobilinogen + 2 H2O + H(+)</text>
        <dbReference type="Rhea" id="RHEA:24064"/>
        <dbReference type="ChEBI" id="CHEBI:15377"/>
        <dbReference type="ChEBI" id="CHEBI:15378"/>
        <dbReference type="ChEBI" id="CHEBI:58126"/>
        <dbReference type="ChEBI" id="CHEBI:356416"/>
        <dbReference type="EC" id="4.2.1.24"/>
    </reaction>
</comment>
<keyword evidence="6" id="KW-0456">Lyase</keyword>
<keyword evidence="7" id="KW-0627">Porphyrin biosynthesis</keyword>
<keyword evidence="5" id="KW-0350">Heme biosynthesis</keyword>
<dbReference type="EMBL" id="UINC01041462">
    <property type="protein sequence ID" value="SVB42768.1"/>
    <property type="molecule type" value="Genomic_DNA"/>
</dbReference>
<name>A0A382DWJ0_9ZZZZ</name>
<dbReference type="CDD" id="cd04823">
    <property type="entry name" value="ALAD_PBGS_aspartate_rich"/>
    <property type="match status" value="1"/>
</dbReference>
<evidence type="ECO:0000256" key="1">
    <source>
        <dbReference type="ARBA" id="ARBA00004694"/>
    </source>
</evidence>